<evidence type="ECO:0000313" key="3">
    <source>
        <dbReference type="Proteomes" id="UP000076154"/>
    </source>
</evidence>
<organism evidence="2 3">
    <name type="scientific">Hypsizygus marmoreus</name>
    <name type="common">White beech mushroom</name>
    <name type="synonym">Agaricus marmoreus</name>
    <dbReference type="NCBI Taxonomy" id="39966"/>
    <lineage>
        <taxon>Eukaryota</taxon>
        <taxon>Fungi</taxon>
        <taxon>Dikarya</taxon>
        <taxon>Basidiomycota</taxon>
        <taxon>Agaricomycotina</taxon>
        <taxon>Agaricomycetes</taxon>
        <taxon>Agaricomycetidae</taxon>
        <taxon>Agaricales</taxon>
        <taxon>Tricholomatineae</taxon>
        <taxon>Lyophyllaceae</taxon>
        <taxon>Hypsizygus</taxon>
    </lineage>
</organism>
<name>A0A369KAJ0_HYPMA</name>
<dbReference type="PROSITE" id="PS50011">
    <property type="entry name" value="PROTEIN_KINASE_DOM"/>
    <property type="match status" value="1"/>
</dbReference>
<sequence>MQPQNAKEALRLALPNYSGRSVDIFLGNLLYNEPSWAALRPFLASRGYRLRPRYQPDWIPSWTNYPGPIDNLRVFEDALTPPRSNLMDAVRERDGLKVVLKCVDIPTEEIELAQYLNSPQLLSDPRNRSVRILEIIPLPDDKTRALIVMPLLLPFSILPFRRVGEFAEAVSQFLQGLEFMHEHKIAHRDACFYNLMMDGSRIVPRGFHFLNPWTHDGVNRKGFEWRDRWSVRPVQYYFIDFGLSHRYPSSAQNIKDTGIFGQDDVPEHSLETPYDPFKSDVYQLGNVILKVLSDYEGMELFVQLGRAMTNKKPDERPSPSEALKLLASLDKGTLRRRIWRRSTSSRDRFMIKYCRAKYVV</sequence>
<feature type="domain" description="Protein kinase" evidence="1">
    <location>
        <begin position="1"/>
        <end position="360"/>
    </location>
</feature>
<gene>
    <name evidence="2" type="ORF">Hypma_002163</name>
</gene>
<dbReference type="InterPro" id="IPR011009">
    <property type="entry name" value="Kinase-like_dom_sf"/>
</dbReference>
<evidence type="ECO:0000259" key="1">
    <source>
        <dbReference type="PROSITE" id="PS50011"/>
    </source>
</evidence>
<accession>A0A369KAJ0</accession>
<comment type="caution">
    <text evidence="2">The sequence shown here is derived from an EMBL/GenBank/DDBJ whole genome shotgun (WGS) entry which is preliminary data.</text>
</comment>
<dbReference type="AlphaFoldDB" id="A0A369KAJ0"/>
<dbReference type="Proteomes" id="UP000076154">
    <property type="component" value="Unassembled WGS sequence"/>
</dbReference>
<dbReference type="Gene3D" id="1.10.510.10">
    <property type="entry name" value="Transferase(Phosphotransferase) domain 1"/>
    <property type="match status" value="1"/>
</dbReference>
<evidence type="ECO:0000313" key="2">
    <source>
        <dbReference type="EMBL" id="RDB27936.1"/>
    </source>
</evidence>
<dbReference type="EMBL" id="LUEZ02000013">
    <property type="protein sequence ID" value="RDB27936.1"/>
    <property type="molecule type" value="Genomic_DNA"/>
</dbReference>
<dbReference type="SUPFAM" id="SSF56112">
    <property type="entry name" value="Protein kinase-like (PK-like)"/>
    <property type="match status" value="1"/>
</dbReference>
<dbReference type="InParanoid" id="A0A369KAJ0"/>
<protein>
    <recommendedName>
        <fullName evidence="1">Protein kinase domain-containing protein</fullName>
    </recommendedName>
</protein>
<dbReference type="OrthoDB" id="5987198at2759"/>
<dbReference type="InterPro" id="IPR000719">
    <property type="entry name" value="Prot_kinase_dom"/>
</dbReference>
<keyword evidence="3" id="KW-1185">Reference proteome</keyword>
<dbReference type="GO" id="GO:0004672">
    <property type="term" value="F:protein kinase activity"/>
    <property type="evidence" value="ECO:0007669"/>
    <property type="project" value="InterPro"/>
</dbReference>
<dbReference type="GO" id="GO:0005524">
    <property type="term" value="F:ATP binding"/>
    <property type="evidence" value="ECO:0007669"/>
    <property type="project" value="InterPro"/>
</dbReference>
<proteinExistence type="predicted"/>
<reference evidence="2" key="1">
    <citation type="submission" date="2018-04" db="EMBL/GenBank/DDBJ databases">
        <title>Whole genome sequencing of Hypsizygus marmoreus.</title>
        <authorList>
            <person name="Choi I.-G."/>
            <person name="Min B."/>
            <person name="Kim J.-G."/>
            <person name="Kim S."/>
            <person name="Oh Y.-L."/>
            <person name="Kong W.-S."/>
            <person name="Park H."/>
            <person name="Jeong J."/>
            <person name="Song E.-S."/>
        </authorList>
    </citation>
    <scope>NUCLEOTIDE SEQUENCE [LARGE SCALE GENOMIC DNA]</scope>
    <source>
        <strain evidence="2">51987-8</strain>
    </source>
</reference>